<comment type="pathway">
    <text evidence="1">Lipid metabolism; mycolic acid biosynthesis.</text>
</comment>
<dbReference type="Proteomes" id="UP000028504">
    <property type="component" value="Chromosome"/>
</dbReference>
<dbReference type="PANTHER" id="PTHR11712:SF336">
    <property type="entry name" value="3-OXOACYL-[ACYL-CARRIER-PROTEIN] SYNTHASE, MITOCHONDRIAL"/>
    <property type="match status" value="1"/>
</dbReference>
<evidence type="ECO:0000313" key="8">
    <source>
        <dbReference type="Proteomes" id="UP000028504"/>
    </source>
</evidence>
<dbReference type="PROSITE" id="PS00606">
    <property type="entry name" value="KS3_1"/>
    <property type="match status" value="1"/>
</dbReference>
<keyword evidence="4" id="KW-0275">Fatty acid biosynthesis</keyword>
<evidence type="ECO:0000256" key="3">
    <source>
        <dbReference type="ARBA" id="ARBA00022679"/>
    </source>
</evidence>
<gene>
    <name evidence="7" type="ORF">CATYP_03865</name>
</gene>
<keyword evidence="4" id="KW-0276">Fatty acid metabolism</keyword>
<dbReference type="Pfam" id="PF00109">
    <property type="entry name" value="ketoacyl-synt"/>
    <property type="match status" value="1"/>
</dbReference>
<dbReference type="InterPro" id="IPR014030">
    <property type="entry name" value="Ketoacyl_synth_N"/>
</dbReference>
<dbReference type="Pfam" id="PF02801">
    <property type="entry name" value="Ketoacyl-synt_C"/>
    <property type="match status" value="1"/>
</dbReference>
<reference evidence="7 8" key="1">
    <citation type="submission" date="2014-07" db="EMBL/GenBank/DDBJ databases">
        <title>Complete genome sequence of Corynebacterium atypicum DSM 44849: identifiction of the mycolic acid biosynthesis genes.</title>
        <authorList>
            <person name="Tippelt A."/>
            <person name="Mollmann S."/>
            <person name="Albersmeier A."/>
            <person name="Jaenicke S."/>
            <person name="Ruckert C."/>
            <person name="Tauch A."/>
        </authorList>
    </citation>
    <scope>NUCLEOTIDE SEQUENCE [LARGE SCALE GENOMIC DNA]</scope>
    <source>
        <strain evidence="7 8">R2070</strain>
    </source>
</reference>
<evidence type="ECO:0000256" key="4">
    <source>
        <dbReference type="ARBA" id="ARBA00023160"/>
    </source>
</evidence>
<dbReference type="InterPro" id="IPR047224">
    <property type="entry name" value="FAS_alpha_su_C"/>
</dbReference>
<evidence type="ECO:0000256" key="1">
    <source>
        <dbReference type="ARBA" id="ARBA00004796"/>
    </source>
</evidence>
<dbReference type="EMBL" id="CP008944">
    <property type="protein sequence ID" value="AIG63931.1"/>
    <property type="molecule type" value="Genomic_DNA"/>
</dbReference>
<dbReference type="InterPro" id="IPR016039">
    <property type="entry name" value="Thiolase-like"/>
</dbReference>
<organism evidence="7 8">
    <name type="scientific">Corynebacterium atypicum</name>
    <dbReference type="NCBI Taxonomy" id="191610"/>
    <lineage>
        <taxon>Bacteria</taxon>
        <taxon>Bacillati</taxon>
        <taxon>Actinomycetota</taxon>
        <taxon>Actinomycetes</taxon>
        <taxon>Mycobacteriales</taxon>
        <taxon>Corynebacteriaceae</taxon>
        <taxon>Corynebacterium</taxon>
    </lineage>
</organism>
<dbReference type="PANTHER" id="PTHR11712">
    <property type="entry name" value="POLYKETIDE SYNTHASE-RELATED"/>
    <property type="match status" value="1"/>
</dbReference>
<evidence type="ECO:0000313" key="7">
    <source>
        <dbReference type="EMBL" id="AIG63931.1"/>
    </source>
</evidence>
<name>A0ABM5QMB7_9CORY</name>
<dbReference type="InterPro" id="IPR018201">
    <property type="entry name" value="Ketoacyl_synth_AS"/>
</dbReference>
<dbReference type="InterPro" id="IPR014031">
    <property type="entry name" value="Ketoacyl_synth_C"/>
</dbReference>
<keyword evidence="4" id="KW-0444">Lipid biosynthesis</keyword>
<evidence type="ECO:0000259" key="6">
    <source>
        <dbReference type="PROSITE" id="PS52004"/>
    </source>
</evidence>
<dbReference type="Gene3D" id="3.40.47.10">
    <property type="match status" value="1"/>
</dbReference>
<keyword evidence="8" id="KW-1185">Reference proteome</keyword>
<dbReference type="SUPFAM" id="SSF53901">
    <property type="entry name" value="Thiolase-like"/>
    <property type="match status" value="2"/>
</dbReference>
<keyword evidence="4" id="KW-0443">Lipid metabolism</keyword>
<comment type="similarity">
    <text evidence="2 5">Belongs to the thiolase-like superfamily. Beta-ketoacyl-ACP synthases family.</text>
</comment>
<dbReference type="PROSITE" id="PS52004">
    <property type="entry name" value="KS3_2"/>
    <property type="match status" value="1"/>
</dbReference>
<evidence type="ECO:0000256" key="5">
    <source>
        <dbReference type="RuleBase" id="RU003694"/>
    </source>
</evidence>
<feature type="domain" description="Ketosynthase family 3 (KS3)" evidence="6">
    <location>
        <begin position="396"/>
        <end position="847"/>
    </location>
</feature>
<dbReference type="Gene3D" id="3.40.50.720">
    <property type="entry name" value="NAD(P)-binding Rossmann-like Domain"/>
    <property type="match status" value="1"/>
</dbReference>
<proteinExistence type="inferred from homology"/>
<keyword evidence="3 5" id="KW-0808">Transferase</keyword>
<dbReference type="InterPro" id="IPR020841">
    <property type="entry name" value="PKS_Beta-ketoAc_synthase_dom"/>
</dbReference>
<dbReference type="CDD" id="cd00828">
    <property type="entry name" value="elong_cond_enzymes"/>
    <property type="match status" value="1"/>
</dbReference>
<dbReference type="InterPro" id="IPR000794">
    <property type="entry name" value="Beta-ketoacyl_synthase"/>
</dbReference>
<sequence>MAGGATAIATASRIGQARLLEARTLYRESARGDASLWLVPANLASFRDVDKLVEWIGTEQKQTVGAEAKVVKPAFVADLLFPFAAPPATGTMDQAGPAFENQARVMLWGVERLLTGLAALGSDTAVDHRLHAVLPGSPNRGLFGGDGAYGEIKAGLEAICNKWRIGPWGTRTTLAHALIGWVRGTGLMAHNDPLVAAVEDNGVRTFSTAEMARQLIDLASADARKKAGESPLIADLTGGLKSLDFAALTAVPRPADISDADDDTPVISALPTPRVPVAAGGAEAFGKIGMRPEEMVVIVGVGEIGPWGSARTRAGAEWGIQADGDVELTAAGVLELAWMMGLITWHDTPRAGWYDAQDNFVDESDIYPRFRNEVVARAGVRPICDHGPIAKGGTTDVVTVFLDRDVTFPVANAAEAEAFVAADPDFTTAEKAGDHWQITRRRGAKVMVPRRTTLKRSVVGQLPEGFDPARWGLPASLIENSDIMAQWNLVATVDAFLTAGFSPAELLQAVHPADVGSTQGTGFGGMSSMRKLFVDRFLSEDIPQDILQETLPNVIAAHAMQSYVSGYGPMVQPVAACASAAVSLEEGVDKIATGKAEFVVTGAIDDMSVESLEGFGNMNATAASQDLYDKGINPRFFSRAGDQRRAGFVEAQGGGTVLIARGDVALELGLPVYAVVGYVQTFADGAHTSIPAPGLGALAAGRGGQKSRLARSLAALGVDADDIAVVSKHDTSTLANDPNEAELHERLAEALGRSAGNPLYVISQKSLTGHSKGGAALFQISGLVQLFASGVVPANRALDNLDPVFRQRQFLVWPRQPLAVGSNHPIKAALATSLGFGHVSAVIALVHPGAFEAAVQRSQGASAARALA</sequence>
<evidence type="ECO:0000256" key="2">
    <source>
        <dbReference type="ARBA" id="ARBA00008467"/>
    </source>
</evidence>
<protein>
    <recommendedName>
        <fullName evidence="6">Ketosynthase family 3 (KS3) domain-containing protein</fullName>
    </recommendedName>
</protein>
<accession>A0ABM5QMB7</accession>